<evidence type="ECO:0000256" key="2">
    <source>
        <dbReference type="ARBA" id="ARBA00006434"/>
    </source>
</evidence>
<keyword evidence="4 14" id="KW-0812">Transmembrane</keyword>
<comment type="caution">
    <text evidence="15">The sequence shown here is derived from an EMBL/GenBank/DDBJ whole genome shotgun (WGS) entry which is preliminary data.</text>
</comment>
<dbReference type="CDD" id="cd11474">
    <property type="entry name" value="SLC5sbd_CHT"/>
    <property type="match status" value="1"/>
</dbReference>
<keyword evidence="8" id="KW-0915">Sodium</keyword>
<feature type="transmembrane region" description="Helical" evidence="14">
    <location>
        <begin position="191"/>
        <end position="210"/>
    </location>
</feature>
<keyword evidence="16" id="KW-1185">Reference proteome</keyword>
<keyword evidence="6" id="KW-0530">Neurotransmitter biosynthesis</keyword>
<dbReference type="InterPro" id="IPR052244">
    <property type="entry name" value="Choline_transporter"/>
</dbReference>
<dbReference type="Proteomes" id="UP001347796">
    <property type="component" value="Unassembled WGS sequence"/>
</dbReference>
<dbReference type="Gene3D" id="1.20.1730.10">
    <property type="entry name" value="Sodium/glucose cotransporter"/>
    <property type="match status" value="1"/>
</dbReference>
<evidence type="ECO:0000256" key="8">
    <source>
        <dbReference type="ARBA" id="ARBA00023053"/>
    </source>
</evidence>
<evidence type="ECO:0000313" key="16">
    <source>
        <dbReference type="Proteomes" id="UP001347796"/>
    </source>
</evidence>
<protein>
    <submittedName>
        <fullName evidence="15">Uncharacterized protein</fullName>
    </submittedName>
</protein>
<feature type="transmembrane region" description="Helical" evidence="14">
    <location>
        <begin position="233"/>
        <end position="254"/>
    </location>
</feature>
<evidence type="ECO:0000256" key="1">
    <source>
        <dbReference type="ARBA" id="ARBA00004141"/>
    </source>
</evidence>
<dbReference type="PROSITE" id="PS50283">
    <property type="entry name" value="NA_SOLUT_SYMP_3"/>
    <property type="match status" value="1"/>
</dbReference>
<dbReference type="PANTHER" id="PTHR45897">
    <property type="entry name" value="HIGH-AFFINITY CHOLINE TRANSPORTER 1"/>
    <property type="match status" value="1"/>
</dbReference>
<comment type="similarity">
    <text evidence="2 13">Belongs to the sodium:solute symporter (SSF) (TC 2.A.21) family.</text>
</comment>
<feature type="transmembrane region" description="Helical" evidence="14">
    <location>
        <begin position="127"/>
        <end position="148"/>
    </location>
</feature>
<keyword evidence="3" id="KW-0813">Transport</keyword>
<name>A0AAN8PB50_PATCE</name>
<sequence>MDISDINLPGLISVIVFYVVILLVGILAAKCVKYKDTDTSISEQSAVAGRNLHGVVGTLTMIATAVGGGFINGTSESIINFGGLAWTISPFAICVGLTLGGLIYAGRMRDRQYVTMLQPMLENFGRLPAFLVYLAALAGDLFWTASILNALGSTISVIIGLDRLISILVSAGVTVLYTMIGQMISVAYTDIVQLFFIALGLVVALPFLYLNDSVGNVGETSDVWLGSIDKTRAVAWVDLAIAMILGTIPWQSYFQRVLSVRSVKEAKILSIIAGFGSLLFAVPPFLIGVFSTATDWSNVSITSGLNPVAANVSSMVLPLMIHEFTPLPVAIIGLGAICGAVMSSMDSSILGSSSMFTHHIYKPIFRRKAGDTELMWIQRVAIFFIGAAATAMSIYVDTIWGLFVLAADIVFVIVLPQLTCSLFLSKTNGYGAILAFCAGTVLRLGAGEQSLNFQPFIFYPYYDYETGEQLFPYRVFAFVISTFVLIVFSYIMRSVFKCGCIPSSWDKFNVLEHGSVKYDLSKDNPLFTMETFTDSSYRVR</sequence>
<organism evidence="15 16">
    <name type="scientific">Patella caerulea</name>
    <name type="common">Rayed Mediterranean limpet</name>
    <dbReference type="NCBI Taxonomy" id="87958"/>
    <lineage>
        <taxon>Eukaryota</taxon>
        <taxon>Metazoa</taxon>
        <taxon>Spiralia</taxon>
        <taxon>Lophotrochozoa</taxon>
        <taxon>Mollusca</taxon>
        <taxon>Gastropoda</taxon>
        <taxon>Patellogastropoda</taxon>
        <taxon>Patelloidea</taxon>
        <taxon>Patellidae</taxon>
        <taxon>Patella</taxon>
    </lineage>
</organism>
<accession>A0AAN8PB50</accession>
<dbReference type="PANTHER" id="PTHR45897:SF4">
    <property type="entry name" value="HIGH-AFFINITY CHOLINE TRANSPORTER 1"/>
    <property type="match status" value="1"/>
</dbReference>
<reference evidence="15 16" key="1">
    <citation type="submission" date="2024-01" db="EMBL/GenBank/DDBJ databases">
        <title>The genome of the rayed Mediterranean limpet Patella caerulea (Linnaeus, 1758).</title>
        <authorList>
            <person name="Anh-Thu Weber A."/>
            <person name="Halstead-Nussloch G."/>
        </authorList>
    </citation>
    <scope>NUCLEOTIDE SEQUENCE [LARGE SCALE GENOMIC DNA]</scope>
    <source>
        <strain evidence="15">AATW-2023a</strain>
        <tissue evidence="15">Whole specimen</tissue>
    </source>
</reference>
<evidence type="ECO:0000256" key="7">
    <source>
        <dbReference type="ARBA" id="ARBA00022989"/>
    </source>
</evidence>
<evidence type="ECO:0000256" key="6">
    <source>
        <dbReference type="ARBA" id="ARBA00022979"/>
    </source>
</evidence>
<dbReference type="GO" id="GO:0005307">
    <property type="term" value="F:choline:sodium symporter activity"/>
    <property type="evidence" value="ECO:0007669"/>
    <property type="project" value="TreeGrafter"/>
</dbReference>
<dbReference type="GO" id="GO:0008292">
    <property type="term" value="P:acetylcholine biosynthetic process"/>
    <property type="evidence" value="ECO:0007669"/>
    <property type="project" value="TreeGrafter"/>
</dbReference>
<feature type="transmembrane region" description="Helical" evidence="14">
    <location>
        <begin position="471"/>
        <end position="491"/>
    </location>
</feature>
<dbReference type="EMBL" id="JAZGQO010000011">
    <property type="protein sequence ID" value="KAK6172199.1"/>
    <property type="molecule type" value="Genomic_DNA"/>
</dbReference>
<keyword evidence="10 14" id="KW-0472">Membrane</keyword>
<evidence type="ECO:0000256" key="5">
    <source>
        <dbReference type="ARBA" id="ARBA00022847"/>
    </source>
</evidence>
<evidence type="ECO:0000313" key="15">
    <source>
        <dbReference type="EMBL" id="KAK6172199.1"/>
    </source>
</evidence>
<feature type="transmembrane region" description="Helical" evidence="14">
    <location>
        <begin position="402"/>
        <end position="424"/>
    </location>
</feature>
<dbReference type="AlphaFoldDB" id="A0AAN8PB50"/>
<evidence type="ECO:0000256" key="12">
    <source>
        <dbReference type="ARBA" id="ARBA00023201"/>
    </source>
</evidence>
<feature type="transmembrane region" description="Helical" evidence="14">
    <location>
        <begin position="431"/>
        <end position="451"/>
    </location>
</feature>
<gene>
    <name evidence="15" type="ORF">SNE40_015914</name>
</gene>
<evidence type="ECO:0000256" key="11">
    <source>
        <dbReference type="ARBA" id="ARBA00023180"/>
    </source>
</evidence>
<evidence type="ECO:0000256" key="10">
    <source>
        <dbReference type="ARBA" id="ARBA00023136"/>
    </source>
</evidence>
<feature type="transmembrane region" description="Helical" evidence="14">
    <location>
        <begin position="52"/>
        <end position="71"/>
    </location>
</feature>
<dbReference type="GO" id="GO:0005886">
    <property type="term" value="C:plasma membrane"/>
    <property type="evidence" value="ECO:0007669"/>
    <property type="project" value="TreeGrafter"/>
</dbReference>
<keyword evidence="5" id="KW-0769">Symport</keyword>
<evidence type="ECO:0000256" key="9">
    <source>
        <dbReference type="ARBA" id="ARBA00023065"/>
    </source>
</evidence>
<proteinExistence type="inferred from homology"/>
<evidence type="ECO:0000256" key="3">
    <source>
        <dbReference type="ARBA" id="ARBA00022448"/>
    </source>
</evidence>
<dbReference type="Pfam" id="PF00474">
    <property type="entry name" value="SSF"/>
    <property type="match status" value="1"/>
</dbReference>
<evidence type="ECO:0000256" key="4">
    <source>
        <dbReference type="ARBA" id="ARBA00022692"/>
    </source>
</evidence>
<feature type="transmembrane region" description="Helical" evidence="14">
    <location>
        <begin position="266"/>
        <end position="290"/>
    </location>
</feature>
<keyword evidence="7 14" id="KW-1133">Transmembrane helix</keyword>
<dbReference type="InterPro" id="IPR038377">
    <property type="entry name" value="Na/Glc_symporter_sf"/>
</dbReference>
<evidence type="ECO:0000256" key="13">
    <source>
        <dbReference type="RuleBase" id="RU362091"/>
    </source>
</evidence>
<evidence type="ECO:0000256" key="14">
    <source>
        <dbReference type="SAM" id="Phobius"/>
    </source>
</evidence>
<feature type="transmembrane region" description="Helical" evidence="14">
    <location>
        <begin position="324"/>
        <end position="345"/>
    </location>
</feature>
<feature type="transmembrane region" description="Helical" evidence="14">
    <location>
        <begin position="376"/>
        <end position="396"/>
    </location>
</feature>
<keyword evidence="12" id="KW-0739">Sodium transport</keyword>
<feature type="transmembrane region" description="Helical" evidence="14">
    <location>
        <begin position="12"/>
        <end position="32"/>
    </location>
</feature>
<keyword evidence="11" id="KW-0325">Glycoprotein</keyword>
<feature type="transmembrane region" description="Helical" evidence="14">
    <location>
        <begin position="83"/>
        <end position="106"/>
    </location>
</feature>
<feature type="transmembrane region" description="Helical" evidence="14">
    <location>
        <begin position="154"/>
        <end position="179"/>
    </location>
</feature>
<dbReference type="InterPro" id="IPR001734">
    <property type="entry name" value="Na/solute_symporter"/>
</dbReference>
<keyword evidence="9" id="KW-0406">Ion transport</keyword>
<comment type="subcellular location">
    <subcellularLocation>
        <location evidence="1">Membrane</location>
        <topology evidence="1">Multi-pass membrane protein</topology>
    </subcellularLocation>
</comment>